<evidence type="ECO:0000313" key="4">
    <source>
        <dbReference type="WBParaSite" id="SSLN_0000783801-mRNA-1"/>
    </source>
</evidence>
<dbReference type="EMBL" id="UYSU01034199">
    <property type="protein sequence ID" value="VDL93941.1"/>
    <property type="molecule type" value="Genomic_DNA"/>
</dbReference>
<name>A0A183STK8_SCHSO</name>
<dbReference type="Proteomes" id="UP000275846">
    <property type="component" value="Unassembled WGS sequence"/>
</dbReference>
<dbReference type="OrthoDB" id="9994780at2759"/>
<dbReference type="GO" id="GO:0005543">
    <property type="term" value="F:phospholipid binding"/>
    <property type="evidence" value="ECO:0007669"/>
    <property type="project" value="TreeGrafter"/>
</dbReference>
<dbReference type="PANTHER" id="PTHR12141">
    <property type="entry name" value="ARFAPTIN-RELATED"/>
    <property type="match status" value="1"/>
</dbReference>
<dbReference type="GO" id="GO:0006886">
    <property type="term" value="P:intracellular protein transport"/>
    <property type="evidence" value="ECO:0007669"/>
    <property type="project" value="TreeGrafter"/>
</dbReference>
<organism evidence="4">
    <name type="scientific">Schistocephalus solidus</name>
    <name type="common">Tapeworm</name>
    <dbReference type="NCBI Taxonomy" id="70667"/>
    <lineage>
        <taxon>Eukaryota</taxon>
        <taxon>Metazoa</taxon>
        <taxon>Spiralia</taxon>
        <taxon>Lophotrochozoa</taxon>
        <taxon>Platyhelminthes</taxon>
        <taxon>Cestoda</taxon>
        <taxon>Eucestoda</taxon>
        <taxon>Diphyllobothriidea</taxon>
        <taxon>Diphyllobothriidae</taxon>
        <taxon>Schistocephalus</taxon>
    </lineage>
</organism>
<dbReference type="AlphaFoldDB" id="A0A183STK8"/>
<reference evidence="2 3" key="2">
    <citation type="submission" date="2018-11" db="EMBL/GenBank/DDBJ databases">
        <authorList>
            <consortium name="Pathogen Informatics"/>
        </authorList>
    </citation>
    <scope>NUCLEOTIDE SEQUENCE [LARGE SCALE GENOMIC DNA]</scope>
    <source>
        <strain evidence="2 3">NST_G2</strain>
    </source>
</reference>
<evidence type="ECO:0000259" key="1">
    <source>
        <dbReference type="PROSITE" id="PS50870"/>
    </source>
</evidence>
<evidence type="ECO:0000313" key="3">
    <source>
        <dbReference type="Proteomes" id="UP000275846"/>
    </source>
</evidence>
<keyword evidence="3" id="KW-1185">Reference proteome</keyword>
<feature type="domain" description="AH" evidence="1">
    <location>
        <begin position="10"/>
        <end position="63"/>
    </location>
</feature>
<protein>
    <submittedName>
        <fullName evidence="4">AH domain-containing protein</fullName>
    </submittedName>
</protein>
<dbReference type="PANTHER" id="PTHR12141:SF5">
    <property type="entry name" value="ARFAPTIN"/>
    <property type="match status" value="1"/>
</dbReference>
<dbReference type="STRING" id="70667.A0A183STK8"/>
<dbReference type="Gene3D" id="1.20.1270.60">
    <property type="entry name" value="Arfaptin homology (AH) domain/BAR domain"/>
    <property type="match status" value="1"/>
</dbReference>
<dbReference type="InterPro" id="IPR030798">
    <property type="entry name" value="Arfaptin_fam"/>
</dbReference>
<dbReference type="GO" id="GO:0034315">
    <property type="term" value="P:regulation of Arp2/3 complex-mediated actin nucleation"/>
    <property type="evidence" value="ECO:0007669"/>
    <property type="project" value="TreeGrafter"/>
</dbReference>
<sequence>MQVVKTDIFAALDVFCGGLETFCNHTVPDTLATIRNLEQSRIVYDAYRSDMERLHIPQDAPDYPPGSSETKYCEIKAAVDVKINMLHENRVSFPARSVLTYCQVNQVSLCHSLPPPSPSSSSGMRHNRSR</sequence>
<evidence type="ECO:0000313" key="2">
    <source>
        <dbReference type="EMBL" id="VDL93941.1"/>
    </source>
</evidence>
<dbReference type="InterPro" id="IPR027267">
    <property type="entry name" value="AH/BAR_dom_sf"/>
</dbReference>
<dbReference type="InterPro" id="IPR010504">
    <property type="entry name" value="AH_dom"/>
</dbReference>
<dbReference type="GO" id="GO:0019904">
    <property type="term" value="F:protein domain specific binding"/>
    <property type="evidence" value="ECO:0007669"/>
    <property type="project" value="InterPro"/>
</dbReference>
<accession>A0A183STK8</accession>
<dbReference type="SUPFAM" id="SSF103657">
    <property type="entry name" value="BAR/IMD domain-like"/>
    <property type="match status" value="1"/>
</dbReference>
<reference evidence="4" key="1">
    <citation type="submission" date="2016-06" db="UniProtKB">
        <authorList>
            <consortium name="WormBaseParasite"/>
        </authorList>
    </citation>
    <scope>IDENTIFICATION</scope>
</reference>
<dbReference type="Pfam" id="PF06456">
    <property type="entry name" value="Arfaptin"/>
    <property type="match status" value="1"/>
</dbReference>
<dbReference type="GO" id="GO:0032588">
    <property type="term" value="C:trans-Golgi network membrane"/>
    <property type="evidence" value="ECO:0007669"/>
    <property type="project" value="TreeGrafter"/>
</dbReference>
<dbReference type="PROSITE" id="PS50870">
    <property type="entry name" value="AH"/>
    <property type="match status" value="1"/>
</dbReference>
<proteinExistence type="predicted"/>
<dbReference type="WBParaSite" id="SSLN_0000783801-mRNA-1">
    <property type="protein sequence ID" value="SSLN_0000783801-mRNA-1"/>
    <property type="gene ID" value="SSLN_0000783801"/>
</dbReference>
<gene>
    <name evidence="2" type="ORF">SSLN_LOCUS7556</name>
</gene>